<dbReference type="EMBL" id="JGYD01000018">
    <property type="protein sequence ID" value="KSV17976.1"/>
    <property type="molecule type" value="Genomic_DNA"/>
</dbReference>
<evidence type="ECO:0000313" key="3">
    <source>
        <dbReference type="EMBL" id="KSV17976.1"/>
    </source>
</evidence>
<sequence length="543" mass="62247">MTQLGELFAQGKVEEIWDRCCGFIDLSIEDFMKIQERLLQEQLELLKKCELGKHIFNGATPTNSEELRRSVPLTTYADYAPFLTKRRMDILPKRPILWQYTSGKNGEYAHRWAPVTARQMDEVESLVWAMALFSSCNKRKDINIRPNDAVLYGMAPPPYATGTIARCFPHEKFNFLPKVEEAERIPFEDRVKKGFQMALSEGLDYCLSMSSVTVALGNRFSQSSGKISMKFLLSNPKAMLRLLKGKIKAKLAGRPMLPKDLWKVKGLMTYGIDGSVYREKIKEQWGRYPLDFHGCTEAFLIATQTWDYSSMTFVPYMQFFEFIPEEEAVKSWRDTSYQPKTLLMDELKPGNYEVVITSFHGGPFVRYRLGHLVQITSLRNEALDIDIPQMIYLTRVDDQIDIAGFTRLSEKGIWQAIENSRVEYVDWVACKERVNNTPRLHLYIEPKDNTTQTKEEVTASIHEELKKVHPGYADLESFIGLMPLDVTFLPKGAFKLYKIRQQNAGADLSDLKPPHLNPSAGDLAFMLNTPTKVTVKQEEAVKV</sequence>
<evidence type="ECO:0000259" key="1">
    <source>
        <dbReference type="Pfam" id="PF23571"/>
    </source>
</evidence>
<dbReference type="InterPro" id="IPR042099">
    <property type="entry name" value="ANL_N_sf"/>
</dbReference>
<dbReference type="InterPro" id="IPR004993">
    <property type="entry name" value="GH3"/>
</dbReference>
<dbReference type="AlphaFoldDB" id="A0A0V8M2K9"/>
<dbReference type="GO" id="GO:0016881">
    <property type="term" value="F:acid-amino acid ligase activity"/>
    <property type="evidence" value="ECO:0007669"/>
    <property type="project" value="TreeGrafter"/>
</dbReference>
<evidence type="ECO:0000313" key="4">
    <source>
        <dbReference type="EMBL" id="WRO07047.1"/>
    </source>
</evidence>
<dbReference type="PATRIC" id="fig|61435.5.peg.956"/>
<dbReference type="Proteomes" id="UP001327986">
    <property type="component" value="Chromosome"/>
</dbReference>
<dbReference type="Proteomes" id="UP000053577">
    <property type="component" value="Unassembled WGS sequence"/>
</dbReference>
<reference evidence="4" key="2">
    <citation type="submission" date="2023-12" db="EMBL/GenBank/DDBJ databases">
        <title>Isolation of organohalide respiring bacteria Dehalococcoides mccartyi strain GPTCE1 in groundwater collected near a chemical plant in Suzhou, China.</title>
        <authorList>
            <person name="Liu G."/>
        </authorList>
    </citation>
    <scope>NUCLEOTIDE SEQUENCE</scope>
    <source>
        <strain evidence="4">GPTCE1</strain>
    </source>
</reference>
<dbReference type="InterPro" id="IPR055378">
    <property type="entry name" value="GH3_C"/>
</dbReference>
<dbReference type="eggNOG" id="COG1541">
    <property type="taxonomic scope" value="Bacteria"/>
</dbReference>
<evidence type="ECO:0000259" key="2">
    <source>
        <dbReference type="Pfam" id="PF23572"/>
    </source>
</evidence>
<organism evidence="3 5">
    <name type="scientific">Dehalococcoides mccartyi</name>
    <dbReference type="NCBI Taxonomy" id="61435"/>
    <lineage>
        <taxon>Bacteria</taxon>
        <taxon>Bacillati</taxon>
        <taxon>Chloroflexota</taxon>
        <taxon>Dehalococcoidia</taxon>
        <taxon>Dehalococcoidales</taxon>
        <taxon>Dehalococcoidaceae</taxon>
        <taxon>Dehalococcoides</taxon>
    </lineage>
</organism>
<feature type="domain" description="GH3 C-terminal" evidence="2">
    <location>
        <begin position="420"/>
        <end position="516"/>
    </location>
</feature>
<protein>
    <submittedName>
        <fullName evidence="3 4">GH3 auxin-responsive promoter</fullName>
    </submittedName>
</protein>
<reference evidence="3 5" key="1">
    <citation type="journal article" date="2015" name="Sci. Rep.">
        <title>A comparative genomics and reductive dehalogenase gene transcription study of two chloroethene-respiring bacteria, Dehalococcoides mccartyi strains MB and 11a.</title>
        <authorList>
            <person name="Low A."/>
            <person name="Shen Z."/>
            <person name="Cheng D."/>
            <person name="Rogers M.J."/>
            <person name="Lee P.K."/>
            <person name="He J."/>
        </authorList>
    </citation>
    <scope>NUCLEOTIDE SEQUENCE [LARGE SCALE GENOMIC DNA]</scope>
    <source>
        <strain evidence="3 5">MB</strain>
    </source>
</reference>
<dbReference type="Gene3D" id="3.40.50.12780">
    <property type="entry name" value="N-terminal domain of ligase-like"/>
    <property type="match status" value="1"/>
</dbReference>
<gene>
    <name evidence="3" type="ORF">DA01_04860</name>
    <name evidence="4" type="ORF">VLL09_06565</name>
</gene>
<dbReference type="Pfam" id="PF03321">
    <property type="entry name" value="GH3"/>
    <property type="match status" value="1"/>
</dbReference>
<dbReference type="RefSeq" id="WP_010937067.1">
    <property type="nucleotide sequence ID" value="NZ_CP019865.1"/>
</dbReference>
<dbReference type="GO" id="GO:0005737">
    <property type="term" value="C:cytoplasm"/>
    <property type="evidence" value="ECO:0007669"/>
    <property type="project" value="TreeGrafter"/>
</dbReference>
<dbReference type="EMBL" id="CP141531">
    <property type="protein sequence ID" value="WRO07047.1"/>
    <property type="molecule type" value="Genomic_DNA"/>
</dbReference>
<evidence type="ECO:0000313" key="5">
    <source>
        <dbReference type="Proteomes" id="UP000053577"/>
    </source>
</evidence>
<accession>A0A0V8M2K9</accession>
<dbReference type="OrthoDB" id="614636at2"/>
<dbReference type="Pfam" id="PF23571">
    <property type="entry name" value="GH3_M"/>
    <property type="match status" value="1"/>
</dbReference>
<proteinExistence type="predicted"/>
<name>A0A0V8M2K9_9CHLR</name>
<dbReference type="PANTHER" id="PTHR31901:SF9">
    <property type="entry name" value="GH3 DOMAIN-CONTAINING PROTEIN"/>
    <property type="match status" value="1"/>
</dbReference>
<dbReference type="InterPro" id="IPR055377">
    <property type="entry name" value="GH3_M"/>
</dbReference>
<feature type="domain" description="GH3 middle" evidence="1">
    <location>
        <begin position="312"/>
        <end position="382"/>
    </location>
</feature>
<dbReference type="PANTHER" id="PTHR31901">
    <property type="entry name" value="GH3 DOMAIN-CONTAINING PROTEIN"/>
    <property type="match status" value="1"/>
</dbReference>
<dbReference type="GeneID" id="3229352"/>
<dbReference type="Pfam" id="PF23572">
    <property type="entry name" value="GH3_C"/>
    <property type="match status" value="1"/>
</dbReference>